<comment type="caution">
    <text evidence="2">The sequence shown here is derived from an EMBL/GenBank/DDBJ whole genome shotgun (WGS) entry which is preliminary data.</text>
</comment>
<organism evidence="2 3">
    <name type="scientific">Hymenobacter ginsengisoli</name>
    <dbReference type="NCBI Taxonomy" id="1051626"/>
    <lineage>
        <taxon>Bacteria</taxon>
        <taxon>Pseudomonadati</taxon>
        <taxon>Bacteroidota</taxon>
        <taxon>Cytophagia</taxon>
        <taxon>Cytophagales</taxon>
        <taxon>Hymenobacteraceae</taxon>
        <taxon>Hymenobacter</taxon>
    </lineage>
</organism>
<evidence type="ECO:0008006" key="4">
    <source>
        <dbReference type="Google" id="ProtNLM"/>
    </source>
</evidence>
<keyword evidence="1" id="KW-1133">Transmembrane helix</keyword>
<reference evidence="3" key="1">
    <citation type="journal article" date="2019" name="Int. J. Syst. Evol. Microbiol.">
        <title>The Global Catalogue of Microorganisms (GCM) 10K type strain sequencing project: providing services to taxonomists for standard genome sequencing and annotation.</title>
        <authorList>
            <consortium name="The Broad Institute Genomics Platform"/>
            <consortium name="The Broad Institute Genome Sequencing Center for Infectious Disease"/>
            <person name="Wu L."/>
            <person name="Ma J."/>
        </authorList>
    </citation>
    <scope>NUCLEOTIDE SEQUENCE [LARGE SCALE GENOMIC DNA]</scope>
    <source>
        <strain evidence="3">JCM 17841</strain>
    </source>
</reference>
<keyword evidence="3" id="KW-1185">Reference proteome</keyword>
<evidence type="ECO:0000313" key="3">
    <source>
        <dbReference type="Proteomes" id="UP001501243"/>
    </source>
</evidence>
<evidence type="ECO:0000313" key="2">
    <source>
        <dbReference type="EMBL" id="GAA4494966.1"/>
    </source>
</evidence>
<gene>
    <name evidence="2" type="ORF">GCM10023172_05990</name>
</gene>
<protein>
    <recommendedName>
        <fullName evidence="4">YcxB-like protein domain-containing protein</fullName>
    </recommendedName>
</protein>
<feature type="transmembrane region" description="Helical" evidence="1">
    <location>
        <begin position="73"/>
        <end position="95"/>
    </location>
</feature>
<proteinExistence type="predicted"/>
<keyword evidence="1" id="KW-0812">Transmembrane</keyword>
<sequence>MIPPNQRGGGGGFRQQQAPQSLPGTIKTKKYQFDPNTYTRIAMGEVWRKEWWYTLIPFAVGVLPAAIWHSWWWLLLGLALALIFVLIRSSLVTGVTQMEQSKPLFERMNYEADQRQLILRQSEQRAMALPWDQIGRVRREPDAYLLYLKPGAPPAELAPWRRWIASTFDVPVFLHLPLRLFNNDNDRKLFEALLRRKGLLADAPAA</sequence>
<name>A0ABP8Q1X5_9BACT</name>
<dbReference type="EMBL" id="BAABGQ010000003">
    <property type="protein sequence ID" value="GAA4494966.1"/>
    <property type="molecule type" value="Genomic_DNA"/>
</dbReference>
<keyword evidence="1" id="KW-0472">Membrane</keyword>
<accession>A0ABP8Q1X5</accession>
<dbReference type="RefSeq" id="WP_208133747.1">
    <property type="nucleotide sequence ID" value="NZ_BAABGQ010000003.1"/>
</dbReference>
<feature type="transmembrane region" description="Helical" evidence="1">
    <location>
        <begin position="50"/>
        <end position="67"/>
    </location>
</feature>
<dbReference type="Proteomes" id="UP001501243">
    <property type="component" value="Unassembled WGS sequence"/>
</dbReference>
<evidence type="ECO:0000256" key="1">
    <source>
        <dbReference type="SAM" id="Phobius"/>
    </source>
</evidence>